<dbReference type="GO" id="GO:0003677">
    <property type="term" value="F:DNA binding"/>
    <property type="evidence" value="ECO:0007669"/>
    <property type="project" value="InterPro"/>
</dbReference>
<dbReference type="PROSITE" id="PS51198">
    <property type="entry name" value="UVRD_HELICASE_ATP_BIND"/>
    <property type="match status" value="1"/>
</dbReference>
<dbReference type="InterPro" id="IPR000212">
    <property type="entry name" value="DNA_helicase_UvrD/REP"/>
</dbReference>
<feature type="domain" description="UvrD-like helicase ATP-binding" evidence="6">
    <location>
        <begin position="3"/>
        <end position="254"/>
    </location>
</feature>
<reference evidence="7 8" key="1">
    <citation type="submission" date="2014-07" db="EMBL/GenBank/DDBJ databases">
        <title>Genome of Chryseobacterium piperi CTM.</title>
        <authorList>
            <person name="Pipes S.E."/>
            <person name="Stropko S.J."/>
            <person name="Newman J.D."/>
        </authorList>
    </citation>
    <scope>NUCLEOTIDE SEQUENCE [LARGE SCALE GENOMIC DNA]</scope>
    <source>
        <strain evidence="7 8">CTM</strain>
    </source>
</reference>
<dbReference type="InterPro" id="IPR027417">
    <property type="entry name" value="P-loop_NTPase"/>
</dbReference>
<accession>A0A086B4H0</accession>
<dbReference type="GO" id="GO:0005829">
    <property type="term" value="C:cytosol"/>
    <property type="evidence" value="ECO:0007669"/>
    <property type="project" value="TreeGrafter"/>
</dbReference>
<feature type="binding site" evidence="5">
    <location>
        <begin position="24"/>
        <end position="31"/>
    </location>
    <ligand>
        <name>ATP</name>
        <dbReference type="ChEBI" id="CHEBI:30616"/>
    </ligand>
</feature>
<dbReference type="EMBL" id="JPRJ01000028">
    <property type="protein sequence ID" value="KFF23834.1"/>
    <property type="molecule type" value="Genomic_DNA"/>
</dbReference>
<evidence type="ECO:0000313" key="7">
    <source>
        <dbReference type="EMBL" id="KFF23834.1"/>
    </source>
</evidence>
<dbReference type="GO" id="GO:0043138">
    <property type="term" value="F:3'-5' DNA helicase activity"/>
    <property type="evidence" value="ECO:0007669"/>
    <property type="project" value="TreeGrafter"/>
</dbReference>
<evidence type="ECO:0000256" key="3">
    <source>
        <dbReference type="ARBA" id="ARBA00022806"/>
    </source>
</evidence>
<protein>
    <recommendedName>
        <fullName evidence="6">UvrD-like helicase ATP-binding domain-containing protein</fullName>
    </recommendedName>
</protein>
<evidence type="ECO:0000259" key="6">
    <source>
        <dbReference type="PROSITE" id="PS51198"/>
    </source>
</evidence>
<dbReference type="InterPro" id="IPR014016">
    <property type="entry name" value="UvrD-like_ATP-bd"/>
</dbReference>
<evidence type="ECO:0000256" key="5">
    <source>
        <dbReference type="PROSITE-ProRule" id="PRU00560"/>
    </source>
</evidence>
<keyword evidence="3 5" id="KW-0347">Helicase</keyword>
<evidence type="ECO:0000256" key="4">
    <source>
        <dbReference type="ARBA" id="ARBA00022840"/>
    </source>
</evidence>
<evidence type="ECO:0000313" key="8">
    <source>
        <dbReference type="Proteomes" id="UP000028709"/>
    </source>
</evidence>
<dbReference type="OrthoDB" id="9765670at2"/>
<dbReference type="eggNOG" id="COG0210">
    <property type="taxonomic scope" value="Bacteria"/>
</dbReference>
<dbReference type="PANTHER" id="PTHR11070:SF3">
    <property type="entry name" value="DNA 3'-5' HELICASE"/>
    <property type="match status" value="1"/>
</dbReference>
<organism evidence="7 8">
    <name type="scientific">Chryseobacterium piperi</name>
    <dbReference type="NCBI Taxonomy" id="558152"/>
    <lineage>
        <taxon>Bacteria</taxon>
        <taxon>Pseudomonadati</taxon>
        <taxon>Bacteroidota</taxon>
        <taxon>Flavobacteriia</taxon>
        <taxon>Flavobacteriales</taxon>
        <taxon>Weeksellaceae</taxon>
        <taxon>Chryseobacterium group</taxon>
        <taxon>Chryseobacterium</taxon>
    </lineage>
</organism>
<dbReference type="Proteomes" id="UP000028709">
    <property type="component" value="Unassembled WGS sequence"/>
</dbReference>
<dbReference type="GO" id="GO:0005524">
    <property type="term" value="F:ATP binding"/>
    <property type="evidence" value="ECO:0007669"/>
    <property type="project" value="UniProtKB-UniRule"/>
</dbReference>
<evidence type="ECO:0000256" key="2">
    <source>
        <dbReference type="ARBA" id="ARBA00022801"/>
    </source>
</evidence>
<dbReference type="Gene3D" id="3.40.50.300">
    <property type="entry name" value="P-loop containing nucleotide triphosphate hydrolases"/>
    <property type="match status" value="2"/>
</dbReference>
<keyword evidence="8" id="KW-1185">Reference proteome</keyword>
<keyword evidence="2 5" id="KW-0378">Hydrolase</keyword>
<gene>
    <name evidence="7" type="ORF">IQ37_13670</name>
</gene>
<evidence type="ECO:0000256" key="1">
    <source>
        <dbReference type="ARBA" id="ARBA00022741"/>
    </source>
</evidence>
<proteinExistence type="predicted"/>
<dbReference type="GO" id="GO:0000725">
    <property type="term" value="P:recombinational repair"/>
    <property type="evidence" value="ECO:0007669"/>
    <property type="project" value="TreeGrafter"/>
</dbReference>
<dbReference type="SUPFAM" id="SSF52540">
    <property type="entry name" value="P-loop containing nucleoside triphosphate hydrolases"/>
    <property type="match status" value="1"/>
</dbReference>
<dbReference type="Pfam" id="PF13245">
    <property type="entry name" value="AAA_19"/>
    <property type="match status" value="1"/>
</dbReference>
<dbReference type="STRING" id="558152.IQ37_13670"/>
<dbReference type="GO" id="GO:0016787">
    <property type="term" value="F:hydrolase activity"/>
    <property type="evidence" value="ECO:0007669"/>
    <property type="project" value="UniProtKB-UniRule"/>
</dbReference>
<keyword evidence="1 5" id="KW-0547">Nucleotide-binding</keyword>
<name>A0A086B4H0_9FLAO</name>
<dbReference type="AlphaFoldDB" id="A0A086B4H0"/>
<sequence length="630" mass="74125">MNEMTAIEQIIENIDNKKSFVLEAGAGSGKTYTLIQTLNYLLENKGEDLKYNHQKIVCITYTNVAKNEVIERLENHPLVIVSTIHEFLWDCIKSYEKQLKIELCKLNEIRYQIDIDLGIDESRYIPNLVDRLDRIDSVSYNDTAFRDFEKGQLHHDDVIILSKMMFFAYPLLTNILSQKFPYLLIDEYQDTAKETINALVDSLLENNKDKIILGFYGDSHQKIYNNGVGDLANYTHPDSHKLYLVKKEENYRSSIAVVNLLNKFRTNIEQKAQTDVEGSAKFIYCEYRPIKTRINRNNREVDDESRSAYNAEIDLQKKENFDKVVNLLVTRENWIFDKLDNKKNDKILVLVNSAVAKRNDFSNLYRIYSRRYIRSVGDELNKRRNALIQYFVGYTDKKISQERETGIEHLVKFWEECNYNEVLRFLKRYSSLFVDGYLEHKHKKIITDILDELIVIRKTKSVKEVMEFVESRKLIRRSDAVKKFIEQVGLDFDKLEEGSEKSRFVNNKILYDSLLGLSYKEIINFFEFTQNHTVFSTKHGTKGEEYRNVLTVIDDKEWVNEAEGYNFEGFFDNTDVNEERKLRTRNLFYVECSRAKENLIVLALSPMGESALNNIEKWFGKNNVIKLDNF</sequence>
<comment type="caution">
    <text evidence="7">The sequence shown here is derived from an EMBL/GenBank/DDBJ whole genome shotgun (WGS) entry which is preliminary data.</text>
</comment>
<dbReference type="KEGG" id="cpip:CJF12_01575"/>
<keyword evidence="4 5" id="KW-0067">ATP-binding</keyword>
<dbReference type="PANTHER" id="PTHR11070">
    <property type="entry name" value="UVRD / RECB / PCRA DNA HELICASE FAMILY MEMBER"/>
    <property type="match status" value="1"/>
</dbReference>